<gene>
    <name evidence="3" type="ORF">SJ059_29740</name>
</gene>
<keyword evidence="1" id="KW-0915">Sodium</keyword>
<dbReference type="InterPro" id="IPR023171">
    <property type="entry name" value="Na/H_antiporter_dom_sf"/>
</dbReference>
<dbReference type="Gene3D" id="1.20.1530.10">
    <property type="entry name" value="Na+/H+ antiporter like domain"/>
    <property type="match status" value="1"/>
</dbReference>
<dbReference type="EMBL" id="JAWZZT010001116">
    <property type="protein sequence ID" value="MDX7018612.1"/>
    <property type="molecule type" value="Genomic_DNA"/>
</dbReference>
<keyword evidence="1" id="KW-0813">Transport</keyword>
<evidence type="ECO:0000256" key="1">
    <source>
        <dbReference type="ARBA" id="ARBA00023201"/>
    </source>
</evidence>
<dbReference type="AlphaFoldDB" id="A0AAW9EA76"/>
<keyword evidence="1" id="KW-0739">Sodium transport</keyword>
<evidence type="ECO:0000256" key="2">
    <source>
        <dbReference type="SAM" id="Phobius"/>
    </source>
</evidence>
<comment type="caution">
    <text evidence="3">The sequence shown here is derived from an EMBL/GenBank/DDBJ whole genome shotgun (WGS) entry which is preliminary data.</text>
</comment>
<keyword evidence="2" id="KW-0812">Transmembrane</keyword>
<keyword evidence="1" id="KW-0406">Ion transport</keyword>
<keyword evidence="2" id="KW-1133">Transmembrane helix</keyword>
<dbReference type="GO" id="GO:0006814">
    <property type="term" value="P:sodium ion transport"/>
    <property type="evidence" value="ECO:0007669"/>
    <property type="project" value="UniProtKB-KW"/>
</dbReference>
<protein>
    <submittedName>
        <fullName evidence="3">Na+/H+ antiporter NhaA</fullName>
    </submittedName>
</protein>
<feature type="transmembrane region" description="Helical" evidence="2">
    <location>
        <begin position="12"/>
        <end position="30"/>
    </location>
</feature>
<dbReference type="Proteomes" id="UP001279012">
    <property type="component" value="Unassembled WGS sequence"/>
</dbReference>
<dbReference type="Pfam" id="PF06965">
    <property type="entry name" value="Na_H_antiport_1"/>
    <property type="match status" value="1"/>
</dbReference>
<dbReference type="InterPro" id="IPR004670">
    <property type="entry name" value="NhaA"/>
</dbReference>
<dbReference type="GO" id="GO:0016020">
    <property type="term" value="C:membrane"/>
    <property type="evidence" value="ECO:0007669"/>
    <property type="project" value="InterPro"/>
</dbReference>
<proteinExistence type="predicted"/>
<keyword evidence="2" id="KW-0472">Membrane</keyword>
<reference evidence="3" key="1">
    <citation type="submission" date="2023-11" db="EMBL/GenBank/DDBJ databases">
        <title>Detection of rare carbapenemases in Enterobacterales - comparison of two colorimetric and two CIM-based carbapenemase assays.</title>
        <authorList>
            <person name="Schaffarczyk L."/>
            <person name="Noster J."/>
            <person name="Stelzer Y."/>
            <person name="Sattler J."/>
            <person name="Gatermann S."/>
            <person name="Hamprecht A."/>
        </authorList>
    </citation>
    <scope>NUCLEOTIDE SEQUENCE</scope>
    <source>
        <strain evidence="3">CIM-Cont-037</strain>
    </source>
</reference>
<organism evidence="3 4">
    <name type="scientific">Klebsiella aerogenes</name>
    <name type="common">Enterobacter aerogenes</name>
    <dbReference type="NCBI Taxonomy" id="548"/>
    <lineage>
        <taxon>Bacteria</taxon>
        <taxon>Pseudomonadati</taxon>
        <taxon>Pseudomonadota</taxon>
        <taxon>Gammaproteobacteria</taxon>
        <taxon>Enterobacterales</taxon>
        <taxon>Enterobacteriaceae</taxon>
        <taxon>Klebsiella/Raoultella group</taxon>
        <taxon>Klebsiella</taxon>
    </lineage>
</organism>
<feature type="non-terminal residue" evidence="3">
    <location>
        <position position="46"/>
    </location>
</feature>
<dbReference type="GO" id="GO:0006885">
    <property type="term" value="P:regulation of pH"/>
    <property type="evidence" value="ECO:0007669"/>
    <property type="project" value="InterPro"/>
</dbReference>
<evidence type="ECO:0000313" key="4">
    <source>
        <dbReference type="Proteomes" id="UP001279012"/>
    </source>
</evidence>
<name>A0AAW9EA76_KLEAE</name>
<accession>A0AAW9EA76</accession>
<evidence type="ECO:0000313" key="3">
    <source>
        <dbReference type="EMBL" id="MDX7018612.1"/>
    </source>
</evidence>
<sequence>MTAIIRQFLRLEASGGILLIVAAIIALIMANTPLSALYNEFLSIPI</sequence>